<protein>
    <submittedName>
        <fullName evidence="1">Uncharacterized protein</fullName>
    </submittedName>
</protein>
<sequence>MTATVDQAHTIDVLADIASRGLPPVGWHLSAAAVDKLEGQVGPDSDEDKRAAVAAYAALLGVEPTERQHDHHVRLAVTAPYQGVRVTVWAHVAKNTEMLAGDVWRDAAGDRWCVVEVPQPGDVARLYLATDPGDTRTVYTIDGVRATRGPLTLAHRPEAIAAVAS</sequence>
<organism evidence="1 2">
    <name type="scientific">Streptosporangium album</name>
    <dbReference type="NCBI Taxonomy" id="47479"/>
    <lineage>
        <taxon>Bacteria</taxon>
        <taxon>Bacillati</taxon>
        <taxon>Actinomycetota</taxon>
        <taxon>Actinomycetes</taxon>
        <taxon>Streptosporangiales</taxon>
        <taxon>Streptosporangiaceae</taxon>
        <taxon>Streptosporangium</taxon>
    </lineage>
</organism>
<dbReference type="RefSeq" id="WP_184756860.1">
    <property type="nucleotide sequence ID" value="NZ_BAABEK010000005.1"/>
</dbReference>
<reference evidence="1 2" key="1">
    <citation type="submission" date="2020-08" db="EMBL/GenBank/DDBJ databases">
        <title>Sequencing the genomes of 1000 actinobacteria strains.</title>
        <authorList>
            <person name="Klenk H.-P."/>
        </authorList>
    </citation>
    <scope>NUCLEOTIDE SEQUENCE [LARGE SCALE GENOMIC DNA]</scope>
    <source>
        <strain evidence="1 2">DSM 43023</strain>
    </source>
</reference>
<evidence type="ECO:0000313" key="1">
    <source>
        <dbReference type="EMBL" id="MBB4940690.1"/>
    </source>
</evidence>
<dbReference type="EMBL" id="JACHJU010000002">
    <property type="protein sequence ID" value="MBB4940690.1"/>
    <property type="molecule type" value="Genomic_DNA"/>
</dbReference>
<keyword evidence="2" id="KW-1185">Reference proteome</keyword>
<dbReference type="AlphaFoldDB" id="A0A7W7RYP4"/>
<dbReference type="Proteomes" id="UP000534286">
    <property type="component" value="Unassembled WGS sequence"/>
</dbReference>
<proteinExistence type="predicted"/>
<comment type="caution">
    <text evidence="1">The sequence shown here is derived from an EMBL/GenBank/DDBJ whole genome shotgun (WGS) entry which is preliminary data.</text>
</comment>
<accession>A0A7W7RYP4</accession>
<name>A0A7W7RYP4_9ACTN</name>
<evidence type="ECO:0000313" key="2">
    <source>
        <dbReference type="Proteomes" id="UP000534286"/>
    </source>
</evidence>
<gene>
    <name evidence="1" type="ORF">FHR32_005067</name>
</gene>